<dbReference type="NCBIfam" id="TIGR01926">
    <property type="entry name" value="peroxid_rel"/>
    <property type="match status" value="1"/>
</dbReference>
<accession>A0A8A4TD41</accession>
<dbReference type="Pfam" id="PF02627">
    <property type="entry name" value="CMD"/>
    <property type="match status" value="1"/>
</dbReference>
<protein>
    <submittedName>
        <fullName evidence="2">Peroxidase-related enzyme</fullName>
    </submittedName>
</protein>
<keyword evidence="3" id="KW-1185">Reference proteome</keyword>
<dbReference type="Proteomes" id="UP000663929">
    <property type="component" value="Chromosome"/>
</dbReference>
<dbReference type="AlphaFoldDB" id="A0A8A4TD41"/>
<dbReference type="Gene3D" id="1.20.1290.10">
    <property type="entry name" value="AhpD-like"/>
    <property type="match status" value="1"/>
</dbReference>
<dbReference type="InterPro" id="IPR010195">
    <property type="entry name" value="Uncharacterised_peroxidase-rel"/>
</dbReference>
<dbReference type="PANTHER" id="PTHR35446:SF2">
    <property type="entry name" value="CARBOXYMUCONOLACTONE DECARBOXYLASE-LIKE DOMAIN-CONTAINING PROTEIN"/>
    <property type="match status" value="1"/>
</dbReference>
<gene>
    <name evidence="2" type="ORF">J3U87_20695</name>
</gene>
<dbReference type="EMBL" id="CP071793">
    <property type="protein sequence ID" value="QTD48009.1"/>
    <property type="molecule type" value="Genomic_DNA"/>
</dbReference>
<evidence type="ECO:0000313" key="2">
    <source>
        <dbReference type="EMBL" id="QTD48009.1"/>
    </source>
</evidence>
<dbReference type="InterPro" id="IPR029032">
    <property type="entry name" value="AhpD-like"/>
</dbReference>
<organism evidence="2 3">
    <name type="scientific">Sulfidibacter corallicola</name>
    <dbReference type="NCBI Taxonomy" id="2818388"/>
    <lineage>
        <taxon>Bacteria</taxon>
        <taxon>Pseudomonadati</taxon>
        <taxon>Acidobacteriota</taxon>
        <taxon>Holophagae</taxon>
        <taxon>Acanthopleuribacterales</taxon>
        <taxon>Acanthopleuribacteraceae</taxon>
        <taxon>Sulfidibacter</taxon>
    </lineage>
</organism>
<proteinExistence type="predicted"/>
<dbReference type="SUPFAM" id="SSF69118">
    <property type="entry name" value="AhpD-like"/>
    <property type="match status" value="1"/>
</dbReference>
<evidence type="ECO:0000313" key="3">
    <source>
        <dbReference type="Proteomes" id="UP000663929"/>
    </source>
</evidence>
<dbReference type="GO" id="GO:0051920">
    <property type="term" value="F:peroxiredoxin activity"/>
    <property type="evidence" value="ECO:0007669"/>
    <property type="project" value="InterPro"/>
</dbReference>
<dbReference type="InterPro" id="IPR003779">
    <property type="entry name" value="CMD-like"/>
</dbReference>
<dbReference type="KEGG" id="scor:J3U87_20695"/>
<keyword evidence="2" id="KW-0560">Oxidoreductase</keyword>
<sequence>MWIETVAPERAQGKLKKLYERVKGPNGEIDNILRVHALRPHTLEGHMALYKNVLHHSANRVPKWLLEALGVYVSHLNGCEYCVAHHYEGMRRLLDDGARAERIREAIEADRPEDVFRGAELAACRYAAILTRDPSRLEKADVDRMRDAGLDDGQILEINQVVAYFAYANRTVLGLGIDLAGEVLGLSPGDNDDPDNWHHQEART</sequence>
<name>A0A8A4TD41_SULCO</name>
<dbReference type="RefSeq" id="WP_237377672.1">
    <property type="nucleotide sequence ID" value="NZ_CP071793.1"/>
</dbReference>
<feature type="domain" description="Carboxymuconolactone decarboxylase-like" evidence="1">
    <location>
        <begin position="44"/>
        <end position="112"/>
    </location>
</feature>
<evidence type="ECO:0000259" key="1">
    <source>
        <dbReference type="Pfam" id="PF02627"/>
    </source>
</evidence>
<keyword evidence="2" id="KW-0575">Peroxidase</keyword>
<reference evidence="2" key="1">
    <citation type="submission" date="2021-03" db="EMBL/GenBank/DDBJ databases">
        <title>Acanthopleuribacteraceae sp. M133.</title>
        <authorList>
            <person name="Wang G."/>
        </authorList>
    </citation>
    <scope>NUCLEOTIDE SEQUENCE</scope>
    <source>
        <strain evidence="2">M133</strain>
    </source>
</reference>
<dbReference type="PANTHER" id="PTHR35446">
    <property type="entry name" value="SI:CH211-175M2.5"/>
    <property type="match status" value="1"/>
</dbReference>